<feature type="region of interest" description="Disordered" evidence="1">
    <location>
        <begin position="74"/>
        <end position="112"/>
    </location>
</feature>
<keyword evidence="3" id="KW-1185">Reference proteome</keyword>
<feature type="compositionally biased region" description="Low complexity" evidence="1">
    <location>
        <begin position="92"/>
        <end position="110"/>
    </location>
</feature>
<proteinExistence type="predicted"/>
<name>A0AAW2GNW8_9HYME</name>
<evidence type="ECO:0000313" key="3">
    <source>
        <dbReference type="Proteomes" id="UP001430953"/>
    </source>
</evidence>
<reference evidence="2 3" key="1">
    <citation type="submission" date="2023-03" db="EMBL/GenBank/DDBJ databases">
        <title>High recombination rates correlate with genetic variation in Cardiocondyla obscurior ants.</title>
        <authorList>
            <person name="Errbii M."/>
        </authorList>
    </citation>
    <scope>NUCLEOTIDE SEQUENCE [LARGE SCALE GENOMIC DNA]</scope>
    <source>
        <strain evidence="2">Alpha-2009</strain>
        <tissue evidence="2">Whole body</tissue>
    </source>
</reference>
<comment type="caution">
    <text evidence="2">The sequence shown here is derived from an EMBL/GenBank/DDBJ whole genome shotgun (WGS) entry which is preliminary data.</text>
</comment>
<evidence type="ECO:0000256" key="1">
    <source>
        <dbReference type="SAM" id="MobiDB-lite"/>
    </source>
</evidence>
<feature type="compositionally biased region" description="Gly residues" evidence="1">
    <location>
        <begin position="74"/>
        <end position="91"/>
    </location>
</feature>
<dbReference type="AlphaFoldDB" id="A0AAW2GNW8"/>
<gene>
    <name evidence="2" type="ORF">PUN28_004034</name>
</gene>
<organism evidence="2 3">
    <name type="scientific">Cardiocondyla obscurior</name>
    <dbReference type="NCBI Taxonomy" id="286306"/>
    <lineage>
        <taxon>Eukaryota</taxon>
        <taxon>Metazoa</taxon>
        <taxon>Ecdysozoa</taxon>
        <taxon>Arthropoda</taxon>
        <taxon>Hexapoda</taxon>
        <taxon>Insecta</taxon>
        <taxon>Pterygota</taxon>
        <taxon>Neoptera</taxon>
        <taxon>Endopterygota</taxon>
        <taxon>Hymenoptera</taxon>
        <taxon>Apocrita</taxon>
        <taxon>Aculeata</taxon>
        <taxon>Formicoidea</taxon>
        <taxon>Formicidae</taxon>
        <taxon>Myrmicinae</taxon>
        <taxon>Cardiocondyla</taxon>
    </lineage>
</organism>
<protein>
    <submittedName>
        <fullName evidence="2">Uncharacterized protein</fullName>
    </submittedName>
</protein>
<accession>A0AAW2GNW8</accession>
<dbReference type="EMBL" id="JADYXP020000003">
    <property type="protein sequence ID" value="KAL0129064.1"/>
    <property type="molecule type" value="Genomic_DNA"/>
</dbReference>
<dbReference type="Proteomes" id="UP001430953">
    <property type="component" value="Unassembled WGS sequence"/>
</dbReference>
<sequence length="131" mass="13055">MSPLNRLNLIKLADESAFLHDVDDVSFSEDLTVCCFVSKCLTLDIGTTSGGFGINDSGSVFISFFISSIGSGVGSSVGSGVGSSVGSGVGSSIGSDSGSDNGSDIKSDIGSGTGSNVLDPVKKTRLCSTSL</sequence>
<evidence type="ECO:0000313" key="2">
    <source>
        <dbReference type="EMBL" id="KAL0129064.1"/>
    </source>
</evidence>